<comment type="caution">
    <text evidence="14">The sequence shown here is derived from an EMBL/GenBank/DDBJ whole genome shotgun (WGS) entry which is preliminary data.</text>
</comment>
<dbReference type="OrthoDB" id="899at2759"/>
<reference evidence="14" key="1">
    <citation type="submission" date="2020-08" db="EMBL/GenBank/DDBJ databases">
        <title>Multicomponent nature underlies the extraordinary mechanical properties of spider dragline silk.</title>
        <authorList>
            <person name="Kono N."/>
            <person name="Nakamura H."/>
            <person name="Mori M."/>
            <person name="Yoshida Y."/>
            <person name="Ohtoshi R."/>
            <person name="Malay A.D."/>
            <person name="Moran D.A.P."/>
            <person name="Tomita M."/>
            <person name="Numata K."/>
            <person name="Arakawa K."/>
        </authorList>
    </citation>
    <scope>NUCLEOTIDE SEQUENCE</scope>
</reference>
<dbReference type="GO" id="GO:0000123">
    <property type="term" value="C:histone acetyltransferase complex"/>
    <property type="evidence" value="ECO:0007669"/>
    <property type="project" value="TreeGrafter"/>
</dbReference>
<evidence type="ECO:0000256" key="5">
    <source>
        <dbReference type="ARBA" id="ARBA00022771"/>
    </source>
</evidence>
<dbReference type="GO" id="GO:0031490">
    <property type="term" value="F:chromatin DNA binding"/>
    <property type="evidence" value="ECO:0007669"/>
    <property type="project" value="TreeGrafter"/>
</dbReference>
<evidence type="ECO:0000256" key="3">
    <source>
        <dbReference type="ARBA" id="ARBA00022679"/>
    </source>
</evidence>
<dbReference type="SUPFAM" id="SSF57933">
    <property type="entry name" value="TAZ domain"/>
    <property type="match status" value="1"/>
</dbReference>
<accession>A0A8X6PX99</accession>
<dbReference type="InterPro" id="IPR013178">
    <property type="entry name" value="Histone_AcTrfase_Rtt109/CBP"/>
</dbReference>
<evidence type="ECO:0000256" key="7">
    <source>
        <dbReference type="ARBA" id="ARBA00022853"/>
    </source>
</evidence>
<dbReference type="EMBL" id="BMAW01074179">
    <property type="protein sequence ID" value="GFT91004.1"/>
    <property type="molecule type" value="Genomic_DNA"/>
</dbReference>
<comment type="catalytic activity">
    <reaction evidence="11">
        <text>L-lysyl-[protein] + acetyl-CoA = N(6)-acetyl-L-lysyl-[protein] + CoA + H(+)</text>
        <dbReference type="Rhea" id="RHEA:45948"/>
        <dbReference type="Rhea" id="RHEA-COMP:9752"/>
        <dbReference type="Rhea" id="RHEA-COMP:10731"/>
        <dbReference type="ChEBI" id="CHEBI:15378"/>
        <dbReference type="ChEBI" id="CHEBI:29969"/>
        <dbReference type="ChEBI" id="CHEBI:57287"/>
        <dbReference type="ChEBI" id="CHEBI:57288"/>
        <dbReference type="ChEBI" id="CHEBI:61930"/>
        <dbReference type="EC" id="2.3.1.48"/>
    </reaction>
</comment>
<keyword evidence="15" id="KW-1185">Reference proteome</keyword>
<dbReference type="Pfam" id="PF02135">
    <property type="entry name" value="zf-TAZ"/>
    <property type="match status" value="1"/>
</dbReference>
<keyword evidence="6 12" id="KW-0862">Zinc</keyword>
<name>A0A8X6PX99_NEPPI</name>
<dbReference type="GO" id="GO:0008270">
    <property type="term" value="F:zinc ion binding"/>
    <property type="evidence" value="ECO:0007669"/>
    <property type="project" value="UniProtKB-KW"/>
</dbReference>
<gene>
    <name evidence="14" type="ORF">NPIL_15581</name>
</gene>
<evidence type="ECO:0000256" key="11">
    <source>
        <dbReference type="ARBA" id="ARBA00048017"/>
    </source>
</evidence>
<evidence type="ECO:0000259" key="13">
    <source>
        <dbReference type="PROSITE" id="PS50134"/>
    </source>
</evidence>
<evidence type="ECO:0000256" key="8">
    <source>
        <dbReference type="ARBA" id="ARBA00023015"/>
    </source>
</evidence>
<evidence type="ECO:0000256" key="2">
    <source>
        <dbReference type="ARBA" id="ARBA00013184"/>
    </source>
</evidence>
<dbReference type="InterPro" id="IPR000197">
    <property type="entry name" value="Znf_TAZ"/>
</dbReference>
<keyword evidence="5 12" id="KW-0863">Zinc-finger</keyword>
<dbReference type="SMART" id="SM00551">
    <property type="entry name" value="ZnF_TAZ"/>
    <property type="match status" value="1"/>
</dbReference>
<dbReference type="Gene3D" id="1.20.1020.10">
    <property type="entry name" value="TAZ domain"/>
    <property type="match status" value="1"/>
</dbReference>
<evidence type="ECO:0000256" key="9">
    <source>
        <dbReference type="ARBA" id="ARBA00023163"/>
    </source>
</evidence>
<feature type="zinc finger region" description="TAZ-type" evidence="12">
    <location>
        <begin position="29"/>
        <end position="109"/>
    </location>
</feature>
<keyword evidence="3" id="KW-0808">Transferase</keyword>
<dbReference type="Proteomes" id="UP000887013">
    <property type="component" value="Unassembled WGS sequence"/>
</dbReference>
<feature type="domain" description="TAZ-type" evidence="13">
    <location>
        <begin position="29"/>
        <end position="109"/>
    </location>
</feature>
<keyword evidence="8" id="KW-0805">Transcription regulation</keyword>
<dbReference type="GO" id="GO:0045944">
    <property type="term" value="P:positive regulation of transcription by RNA polymerase II"/>
    <property type="evidence" value="ECO:0007669"/>
    <property type="project" value="TreeGrafter"/>
</dbReference>
<dbReference type="GO" id="GO:0005667">
    <property type="term" value="C:transcription regulator complex"/>
    <property type="evidence" value="ECO:0007669"/>
    <property type="project" value="TreeGrafter"/>
</dbReference>
<dbReference type="EC" id="2.3.1.48" evidence="2"/>
<dbReference type="PROSITE" id="PS50134">
    <property type="entry name" value="ZF_TAZ"/>
    <property type="match status" value="1"/>
</dbReference>
<sequence length="259" mass="29821">MNNIDFLNIPELQSDQDVWTWYQKSIKCNEWGRLKYLRWQQTLEHARICTNTACLSECDFMKRVFSHARNCLVILKGTCAICKQLITQNYFHAPLCTDRNCLLPYCANVKLKFRMHRKLRLNFGDLRERHPDINPFRRLLENASAGRLAHSNSLSQSFVGPLLKDSLRILEIEYDMTPIPFPSGDFFKHVQEVQDAYPRLSVLPGTSNGRSSIGSSSDSSTVFIRQSEELVTHPDVLPSDYVQLRRISYASESVTDTGK</sequence>
<dbReference type="PANTHER" id="PTHR13808">
    <property type="entry name" value="CBP/P300-RELATED"/>
    <property type="match status" value="1"/>
</dbReference>
<dbReference type="PANTHER" id="PTHR13808:SF1">
    <property type="entry name" value="HISTONE ACETYLTRANSFERASE"/>
    <property type="match status" value="1"/>
</dbReference>
<dbReference type="GO" id="GO:0004402">
    <property type="term" value="F:histone acetyltransferase activity"/>
    <property type="evidence" value="ECO:0007669"/>
    <property type="project" value="InterPro"/>
</dbReference>
<comment type="subcellular location">
    <subcellularLocation>
        <location evidence="1">Nucleus</location>
    </subcellularLocation>
</comment>
<evidence type="ECO:0000313" key="14">
    <source>
        <dbReference type="EMBL" id="GFT91004.1"/>
    </source>
</evidence>
<dbReference type="GO" id="GO:0003713">
    <property type="term" value="F:transcription coactivator activity"/>
    <property type="evidence" value="ECO:0007669"/>
    <property type="project" value="TreeGrafter"/>
</dbReference>
<evidence type="ECO:0000256" key="10">
    <source>
        <dbReference type="ARBA" id="ARBA00023242"/>
    </source>
</evidence>
<evidence type="ECO:0000256" key="1">
    <source>
        <dbReference type="ARBA" id="ARBA00004123"/>
    </source>
</evidence>
<dbReference type="InterPro" id="IPR035898">
    <property type="entry name" value="TAZ_dom_sf"/>
</dbReference>
<keyword evidence="9" id="KW-0804">Transcription</keyword>
<keyword evidence="4 12" id="KW-0479">Metal-binding</keyword>
<evidence type="ECO:0000313" key="15">
    <source>
        <dbReference type="Proteomes" id="UP000887013"/>
    </source>
</evidence>
<evidence type="ECO:0000256" key="6">
    <source>
        <dbReference type="ARBA" id="ARBA00022833"/>
    </source>
</evidence>
<dbReference type="GO" id="GO:0005634">
    <property type="term" value="C:nucleus"/>
    <property type="evidence" value="ECO:0007669"/>
    <property type="project" value="UniProtKB-SubCell"/>
</dbReference>
<keyword evidence="10" id="KW-0539">Nucleus</keyword>
<proteinExistence type="predicted"/>
<keyword evidence="7" id="KW-0156">Chromatin regulator</keyword>
<dbReference type="AlphaFoldDB" id="A0A8X6PX99"/>
<organism evidence="14 15">
    <name type="scientific">Nephila pilipes</name>
    <name type="common">Giant wood spider</name>
    <name type="synonym">Nephila maculata</name>
    <dbReference type="NCBI Taxonomy" id="299642"/>
    <lineage>
        <taxon>Eukaryota</taxon>
        <taxon>Metazoa</taxon>
        <taxon>Ecdysozoa</taxon>
        <taxon>Arthropoda</taxon>
        <taxon>Chelicerata</taxon>
        <taxon>Arachnida</taxon>
        <taxon>Araneae</taxon>
        <taxon>Araneomorphae</taxon>
        <taxon>Entelegynae</taxon>
        <taxon>Araneoidea</taxon>
        <taxon>Nephilidae</taxon>
        <taxon>Nephila</taxon>
    </lineage>
</organism>
<evidence type="ECO:0000256" key="4">
    <source>
        <dbReference type="ARBA" id="ARBA00022723"/>
    </source>
</evidence>
<evidence type="ECO:0000256" key="12">
    <source>
        <dbReference type="PROSITE-ProRule" id="PRU00203"/>
    </source>
</evidence>
<protein>
    <recommendedName>
        <fullName evidence="2">histone acetyltransferase</fullName>
        <ecNumber evidence="2">2.3.1.48</ecNumber>
    </recommendedName>
</protein>